<dbReference type="EMBL" id="QLNQ01000029">
    <property type="protein sequence ID" value="RCK56221.1"/>
    <property type="molecule type" value="Genomic_DNA"/>
</dbReference>
<sequence length="154" mass="18033">MILLVLKILRATRSRDQGGTSNRREYDWDIPDFDAEIPGNDEIPRMNDEIIQEEFVLDDDANESIFDGIAEAHVPEEEDSQAAKHHWTHDPTEAPLTKRAIRFDVNFRDVSYIVRSIQAQNFLEQICHHGRKQRNRRRSPRTSCCHPRQVERVS</sequence>
<protein>
    <submittedName>
        <fullName evidence="2">Uncharacterized protein</fullName>
    </submittedName>
</protein>
<proteinExistence type="predicted"/>
<feature type="compositionally biased region" description="Basic residues" evidence="1">
    <location>
        <begin position="129"/>
        <end position="140"/>
    </location>
</feature>
<keyword evidence="3" id="KW-1185">Reference proteome</keyword>
<gene>
    <name evidence="2" type="ORF">Cantr_05774</name>
</gene>
<accession>A0A367XTT6</accession>
<dbReference type="AlphaFoldDB" id="A0A367XTT6"/>
<evidence type="ECO:0000256" key="1">
    <source>
        <dbReference type="SAM" id="MobiDB-lite"/>
    </source>
</evidence>
<comment type="caution">
    <text evidence="2">The sequence shown here is derived from an EMBL/GenBank/DDBJ whole genome shotgun (WGS) entry which is preliminary data.</text>
</comment>
<organism evidence="2 3">
    <name type="scientific">Candida viswanathii</name>
    <dbReference type="NCBI Taxonomy" id="5486"/>
    <lineage>
        <taxon>Eukaryota</taxon>
        <taxon>Fungi</taxon>
        <taxon>Dikarya</taxon>
        <taxon>Ascomycota</taxon>
        <taxon>Saccharomycotina</taxon>
        <taxon>Pichiomycetes</taxon>
        <taxon>Debaryomycetaceae</taxon>
        <taxon>Candida/Lodderomyces clade</taxon>
        <taxon>Candida</taxon>
    </lineage>
</organism>
<feature type="region of interest" description="Disordered" evidence="1">
    <location>
        <begin position="129"/>
        <end position="154"/>
    </location>
</feature>
<reference evidence="2 3" key="1">
    <citation type="submission" date="2018-06" db="EMBL/GenBank/DDBJ databases">
        <title>Whole genome sequencing of Candida tropicalis (genome annotated by CSBL at Korea University).</title>
        <authorList>
            <person name="Ahn J."/>
        </authorList>
    </citation>
    <scope>NUCLEOTIDE SEQUENCE [LARGE SCALE GENOMIC DNA]</scope>
    <source>
        <strain evidence="2 3">ATCC 20962</strain>
    </source>
</reference>
<evidence type="ECO:0000313" key="2">
    <source>
        <dbReference type="EMBL" id="RCK56221.1"/>
    </source>
</evidence>
<dbReference type="Proteomes" id="UP000253472">
    <property type="component" value="Unassembled WGS sequence"/>
</dbReference>
<name>A0A367XTT6_9ASCO</name>
<evidence type="ECO:0000313" key="3">
    <source>
        <dbReference type="Proteomes" id="UP000253472"/>
    </source>
</evidence>